<comment type="caution">
    <text evidence="1">The sequence shown here is derived from an EMBL/GenBank/DDBJ whole genome shotgun (WGS) entry which is preliminary data.</text>
</comment>
<protein>
    <submittedName>
        <fullName evidence="1">Uncharacterized protein</fullName>
    </submittedName>
</protein>
<sequence length="154" mass="16698">MVVWIVLIPRSVTGFRVQPSRRIRTCAKAKKTYGGLDKESLVQSGVFLVERRVALRPSRRTDTPRQAEPTFGVTRASVHDQSTSQVQIAMGPGVATPSEVAADRAVATPEGGPIPEKGFCPFFQLHSTRSGTGSLVEVTTAHYPGYEHRPNGPT</sequence>
<organism evidence="1 2">
    <name type="scientific">Colocasia esculenta</name>
    <name type="common">Wild taro</name>
    <name type="synonym">Arum esculentum</name>
    <dbReference type="NCBI Taxonomy" id="4460"/>
    <lineage>
        <taxon>Eukaryota</taxon>
        <taxon>Viridiplantae</taxon>
        <taxon>Streptophyta</taxon>
        <taxon>Embryophyta</taxon>
        <taxon>Tracheophyta</taxon>
        <taxon>Spermatophyta</taxon>
        <taxon>Magnoliopsida</taxon>
        <taxon>Liliopsida</taxon>
        <taxon>Araceae</taxon>
        <taxon>Aroideae</taxon>
        <taxon>Colocasieae</taxon>
        <taxon>Colocasia</taxon>
    </lineage>
</organism>
<evidence type="ECO:0000313" key="2">
    <source>
        <dbReference type="Proteomes" id="UP000652761"/>
    </source>
</evidence>
<keyword evidence="2" id="KW-1185">Reference proteome</keyword>
<gene>
    <name evidence="1" type="ORF">Taro_033720</name>
</gene>
<reference evidence="1" key="1">
    <citation type="submission" date="2017-07" db="EMBL/GenBank/DDBJ databases">
        <title>Taro Niue Genome Assembly and Annotation.</title>
        <authorList>
            <person name="Atibalentja N."/>
            <person name="Keating K."/>
            <person name="Fields C.J."/>
        </authorList>
    </citation>
    <scope>NUCLEOTIDE SEQUENCE</scope>
    <source>
        <strain evidence="1">Niue_2</strain>
        <tissue evidence="1">Leaf</tissue>
    </source>
</reference>
<dbReference type="EMBL" id="NMUH01002596">
    <property type="protein sequence ID" value="MQM00975.1"/>
    <property type="molecule type" value="Genomic_DNA"/>
</dbReference>
<evidence type="ECO:0000313" key="1">
    <source>
        <dbReference type="EMBL" id="MQM00975.1"/>
    </source>
</evidence>
<accession>A0A843W7T0</accession>
<dbReference type="AlphaFoldDB" id="A0A843W7T0"/>
<proteinExistence type="predicted"/>
<dbReference type="Proteomes" id="UP000652761">
    <property type="component" value="Unassembled WGS sequence"/>
</dbReference>
<name>A0A843W7T0_COLES</name>